<dbReference type="AlphaFoldDB" id="A0A1I7XPG9"/>
<dbReference type="InterPro" id="IPR044865">
    <property type="entry name" value="MRH_dom"/>
</dbReference>
<evidence type="ECO:0000313" key="10">
    <source>
        <dbReference type="Proteomes" id="UP000095283"/>
    </source>
</evidence>
<dbReference type="PANTHER" id="PTHR15414">
    <property type="entry name" value="OS-9-RELATED"/>
    <property type="match status" value="1"/>
</dbReference>
<dbReference type="GO" id="GO:0030970">
    <property type="term" value="P:retrograde protein transport, ER to cytosol"/>
    <property type="evidence" value="ECO:0007669"/>
    <property type="project" value="TreeGrafter"/>
</dbReference>
<dbReference type="InterPro" id="IPR012913">
    <property type="entry name" value="OS9-like_dom"/>
</dbReference>
<name>A0A1I7XPG9_HETBA</name>
<keyword evidence="10" id="KW-1185">Reference proteome</keyword>
<feature type="chain" id="PRO_5009311401" description="Endoplasmic reticulum lectin 1" evidence="8">
    <location>
        <begin position="22"/>
        <end position="478"/>
    </location>
</feature>
<evidence type="ECO:0000256" key="7">
    <source>
        <dbReference type="ARBA" id="ARBA00041661"/>
    </source>
</evidence>
<evidence type="ECO:0000256" key="8">
    <source>
        <dbReference type="SAM" id="SignalP"/>
    </source>
</evidence>
<accession>A0A1I7XPG9</accession>
<reference evidence="11" key="1">
    <citation type="submission" date="2016-11" db="UniProtKB">
        <authorList>
            <consortium name="WormBaseParasite"/>
        </authorList>
    </citation>
    <scope>IDENTIFICATION</scope>
</reference>
<dbReference type="GO" id="GO:0005788">
    <property type="term" value="C:endoplasmic reticulum lumen"/>
    <property type="evidence" value="ECO:0007669"/>
    <property type="project" value="TreeGrafter"/>
</dbReference>
<dbReference type="Proteomes" id="UP000095283">
    <property type="component" value="Unplaced"/>
</dbReference>
<keyword evidence="4" id="KW-1015">Disulfide bond</keyword>
<organism evidence="10 11">
    <name type="scientific">Heterorhabditis bacteriophora</name>
    <name type="common">Entomopathogenic nematode worm</name>
    <dbReference type="NCBI Taxonomy" id="37862"/>
    <lineage>
        <taxon>Eukaryota</taxon>
        <taxon>Metazoa</taxon>
        <taxon>Ecdysozoa</taxon>
        <taxon>Nematoda</taxon>
        <taxon>Chromadorea</taxon>
        <taxon>Rhabditida</taxon>
        <taxon>Rhabditina</taxon>
        <taxon>Rhabditomorpha</taxon>
        <taxon>Strongyloidea</taxon>
        <taxon>Heterorhabditidae</taxon>
        <taxon>Heterorhabditis</taxon>
    </lineage>
</organism>
<dbReference type="Gene3D" id="2.70.130.10">
    <property type="entry name" value="Mannose-6-phosphate receptor binding domain"/>
    <property type="match status" value="1"/>
</dbReference>
<dbReference type="Pfam" id="PF07915">
    <property type="entry name" value="PRKCSH"/>
    <property type="match status" value="1"/>
</dbReference>
<dbReference type="WBParaSite" id="Hba_19375">
    <property type="protein sequence ID" value="Hba_19375"/>
    <property type="gene ID" value="Hba_19375"/>
</dbReference>
<comment type="subcellular location">
    <subcellularLocation>
        <location evidence="1">Endoplasmic reticulum</location>
    </subcellularLocation>
</comment>
<sequence length="478" mass="55412">MIVLQYLMTTLHLFLTANINALKVDDSMHYFITFEGEKNTESKGNSLILDNEKAEKDDNILRITTNNNENYVCHLPIIREGEIGETSIYTGLSPVELLAPIYKEKVCSYRIEPYWTYELCHGRYILQYHEDKDLKGTDRTAEYYLGNMHIDYATLNSKSDQLNPPKRMVDGEEVPYFPVLYTQGTNCDVTKKPRTTTVLYICVENSRNQIHSLSEVSLCNYEIIVMTNRICSHPAYKRKEKKEHEIVCYNTDKKENPKPLSLIQMEQFHADTFKRVCSMNIWLHMDKTCKNVLQEYTITRDKPQSNEYEEKASTSEGAQGKYDDGQILKLAGKTRSESVDTLANNRLIVEDTVNRILSGKECIYGGQGWWKYEFCYGKSASFECKQTQNISILKSVALYGSILVCQPNHTNFPHLCKRRHLPRNRHTQVSKTKLINIDIIIFKEVKNFRFCEPLRYADEYGLIKLEPANLDKNSVFPV</sequence>
<proteinExistence type="predicted"/>
<evidence type="ECO:0000256" key="2">
    <source>
        <dbReference type="ARBA" id="ARBA00022729"/>
    </source>
</evidence>
<keyword evidence="2 8" id="KW-0732">Signal</keyword>
<evidence type="ECO:0000256" key="3">
    <source>
        <dbReference type="ARBA" id="ARBA00022824"/>
    </source>
</evidence>
<evidence type="ECO:0000256" key="6">
    <source>
        <dbReference type="ARBA" id="ARBA00041108"/>
    </source>
</evidence>
<dbReference type="PROSITE" id="PS51914">
    <property type="entry name" value="MRH"/>
    <property type="match status" value="1"/>
</dbReference>
<feature type="domain" description="MRH" evidence="9">
    <location>
        <begin position="105"/>
        <end position="233"/>
    </location>
</feature>
<dbReference type="GO" id="GO:0030968">
    <property type="term" value="P:endoplasmic reticulum unfolded protein response"/>
    <property type="evidence" value="ECO:0007669"/>
    <property type="project" value="InterPro"/>
</dbReference>
<dbReference type="SUPFAM" id="SSF50911">
    <property type="entry name" value="Mannose 6-phosphate receptor domain"/>
    <property type="match status" value="1"/>
</dbReference>
<dbReference type="InterPro" id="IPR045149">
    <property type="entry name" value="OS-9-like"/>
</dbReference>
<evidence type="ECO:0000256" key="1">
    <source>
        <dbReference type="ARBA" id="ARBA00004240"/>
    </source>
</evidence>
<keyword evidence="3" id="KW-0256">Endoplasmic reticulum</keyword>
<dbReference type="InterPro" id="IPR009011">
    <property type="entry name" value="Man6P_isomerase_rcpt-bd_dom_sf"/>
</dbReference>
<comment type="function">
    <text evidence="5">Probable lectin that binds selectively to improperly folded lumenal proteins. May function in endoplasmic reticulum quality control and endoplasmic reticulum-associated degradation (ERAD) of both non-glycosylated proteins and glycoproteins.</text>
</comment>
<evidence type="ECO:0000256" key="4">
    <source>
        <dbReference type="ARBA" id="ARBA00023157"/>
    </source>
</evidence>
<evidence type="ECO:0000256" key="5">
    <source>
        <dbReference type="ARBA" id="ARBA00037585"/>
    </source>
</evidence>
<protein>
    <recommendedName>
        <fullName evidence="6">Endoplasmic reticulum lectin 1</fullName>
    </recommendedName>
    <alternativeName>
        <fullName evidence="7">ER lectin</fullName>
    </alternativeName>
</protein>
<dbReference type="PANTHER" id="PTHR15414:SF0">
    <property type="entry name" value="ENDOPLASMIC RETICULUM LECTIN 1"/>
    <property type="match status" value="1"/>
</dbReference>
<evidence type="ECO:0000313" key="11">
    <source>
        <dbReference type="WBParaSite" id="Hba_19375"/>
    </source>
</evidence>
<feature type="signal peptide" evidence="8">
    <location>
        <begin position="1"/>
        <end position="21"/>
    </location>
</feature>
<evidence type="ECO:0000259" key="9">
    <source>
        <dbReference type="PROSITE" id="PS51914"/>
    </source>
</evidence>